<dbReference type="EMBL" id="KV453916">
    <property type="protein sequence ID" value="ODV77111.1"/>
    <property type="molecule type" value="Genomic_DNA"/>
</dbReference>
<comment type="catalytic activity">
    <reaction evidence="7 8">
        <text>deamido-NAD(+) + L-glutamine + ATP + H2O = L-glutamate + AMP + diphosphate + NAD(+) + H(+)</text>
        <dbReference type="Rhea" id="RHEA:24384"/>
        <dbReference type="ChEBI" id="CHEBI:15377"/>
        <dbReference type="ChEBI" id="CHEBI:15378"/>
        <dbReference type="ChEBI" id="CHEBI:29985"/>
        <dbReference type="ChEBI" id="CHEBI:30616"/>
        <dbReference type="ChEBI" id="CHEBI:33019"/>
        <dbReference type="ChEBI" id="CHEBI:57540"/>
        <dbReference type="ChEBI" id="CHEBI:58359"/>
        <dbReference type="ChEBI" id="CHEBI:58437"/>
        <dbReference type="ChEBI" id="CHEBI:456215"/>
        <dbReference type="EC" id="6.3.5.1"/>
    </reaction>
</comment>
<name>A0A1E4SC76_9ASCO</name>
<dbReference type="Pfam" id="PF00795">
    <property type="entry name" value="CN_hydrolase"/>
    <property type="match status" value="1"/>
</dbReference>
<dbReference type="FunFam" id="3.40.50.620:FF:000036">
    <property type="entry name" value="Glutamine-dependent NAD(+) synthetase"/>
    <property type="match status" value="1"/>
</dbReference>
<dbReference type="HAMAP" id="MF_02090">
    <property type="entry name" value="NadE_glutamine_dep"/>
    <property type="match status" value="1"/>
</dbReference>
<dbReference type="RefSeq" id="XP_020062233.1">
    <property type="nucleotide sequence ID" value="XM_020210622.1"/>
</dbReference>
<dbReference type="AlphaFoldDB" id="A0A1E4SC76"/>
<dbReference type="PIRSF" id="PIRSF006630">
    <property type="entry name" value="NADS_GAT"/>
    <property type="match status" value="1"/>
</dbReference>
<evidence type="ECO:0000256" key="7">
    <source>
        <dbReference type="ARBA" id="ARBA00052340"/>
    </source>
</evidence>
<dbReference type="InterPro" id="IPR014445">
    <property type="entry name" value="Gln-dep_NAD_synthase"/>
</dbReference>
<dbReference type="GO" id="GO:0004359">
    <property type="term" value="F:glutaminase activity"/>
    <property type="evidence" value="ECO:0007669"/>
    <property type="project" value="EnsemblFungi"/>
</dbReference>
<dbReference type="Proteomes" id="UP000094285">
    <property type="component" value="Unassembled WGS sequence"/>
</dbReference>
<dbReference type="GeneID" id="30984758"/>
<dbReference type="InterPro" id="IPR036526">
    <property type="entry name" value="C-N_Hydrolase_sf"/>
</dbReference>
<dbReference type="GO" id="GO:0005634">
    <property type="term" value="C:nucleus"/>
    <property type="evidence" value="ECO:0007669"/>
    <property type="project" value="EnsemblFungi"/>
</dbReference>
<dbReference type="InterPro" id="IPR003010">
    <property type="entry name" value="C-N_Hydrolase"/>
</dbReference>
<comment type="pathway">
    <text evidence="1 8">Cofactor biosynthesis; NAD(+) biosynthesis; NAD(+) from deamido-NAD(+) (L-Gln route): step 1/1.</text>
</comment>
<accession>A0A1E4SC76</accession>
<dbReference type="GO" id="GO:0034354">
    <property type="term" value="P:'de novo' NAD+ biosynthetic process from L-tryptophan"/>
    <property type="evidence" value="ECO:0007669"/>
    <property type="project" value="EnsemblFungi"/>
</dbReference>
<organism evidence="10 11">
    <name type="scientific">Suhomyces tanzawaensis NRRL Y-17324</name>
    <dbReference type="NCBI Taxonomy" id="984487"/>
    <lineage>
        <taxon>Eukaryota</taxon>
        <taxon>Fungi</taxon>
        <taxon>Dikarya</taxon>
        <taxon>Ascomycota</taxon>
        <taxon>Saccharomycotina</taxon>
        <taxon>Pichiomycetes</taxon>
        <taxon>Debaryomycetaceae</taxon>
        <taxon>Suhomyces</taxon>
    </lineage>
</organism>
<dbReference type="GO" id="GO:0005737">
    <property type="term" value="C:cytoplasm"/>
    <property type="evidence" value="ECO:0007669"/>
    <property type="project" value="EnsemblFungi"/>
</dbReference>
<dbReference type="InterPro" id="IPR022310">
    <property type="entry name" value="NAD/GMP_synthase"/>
</dbReference>
<evidence type="ECO:0000256" key="6">
    <source>
        <dbReference type="ARBA" id="ARBA00023027"/>
    </source>
</evidence>
<evidence type="ECO:0000256" key="8">
    <source>
        <dbReference type="PIRNR" id="PIRNR006630"/>
    </source>
</evidence>
<dbReference type="GO" id="GO:0005524">
    <property type="term" value="F:ATP binding"/>
    <property type="evidence" value="ECO:0007669"/>
    <property type="project" value="UniProtKB-UniRule"/>
</dbReference>
<feature type="domain" description="CN hydrolase" evidence="9">
    <location>
        <begin position="5"/>
        <end position="275"/>
    </location>
</feature>
<dbReference type="Pfam" id="PF02540">
    <property type="entry name" value="NAD_synthase"/>
    <property type="match status" value="1"/>
</dbReference>
<dbReference type="EC" id="6.3.5.1" evidence="8"/>
<dbReference type="CDD" id="cd07570">
    <property type="entry name" value="GAT_Gln-NAD-synth"/>
    <property type="match status" value="1"/>
</dbReference>
<evidence type="ECO:0000256" key="3">
    <source>
        <dbReference type="ARBA" id="ARBA00022598"/>
    </source>
</evidence>
<dbReference type="GO" id="GO:0003952">
    <property type="term" value="F:NAD+ synthase (glutamine-hydrolyzing) activity"/>
    <property type="evidence" value="ECO:0007669"/>
    <property type="project" value="UniProtKB-UniRule"/>
</dbReference>
<evidence type="ECO:0000256" key="2">
    <source>
        <dbReference type="ARBA" id="ARBA00007145"/>
    </source>
</evidence>
<dbReference type="PANTHER" id="PTHR23090">
    <property type="entry name" value="NH 3 /GLUTAMINE-DEPENDENT NAD + SYNTHETASE"/>
    <property type="match status" value="1"/>
</dbReference>
<keyword evidence="4 8" id="KW-0547">Nucleotide-binding</keyword>
<keyword evidence="5 8" id="KW-0067">ATP-binding</keyword>
<evidence type="ECO:0000256" key="1">
    <source>
        <dbReference type="ARBA" id="ARBA00005188"/>
    </source>
</evidence>
<dbReference type="UniPathway" id="UPA00253">
    <property type="reaction ID" value="UER00334"/>
</dbReference>
<dbReference type="NCBIfam" id="TIGR00552">
    <property type="entry name" value="nadE"/>
    <property type="match status" value="1"/>
</dbReference>
<comment type="similarity">
    <text evidence="2 8">In the C-terminal section; belongs to the NAD synthetase family.</text>
</comment>
<dbReference type="InterPro" id="IPR014729">
    <property type="entry name" value="Rossmann-like_a/b/a_fold"/>
</dbReference>
<evidence type="ECO:0000313" key="11">
    <source>
        <dbReference type="Proteomes" id="UP000094285"/>
    </source>
</evidence>
<sequence>MGHYITLATCNLNQWALDFEGNRDRIVESIKQAKAKGATLRVGPELEVCGYGCLDHFSENDVYDHSWAIYAEILGNPDTHGILLDIGMPIIHKSIKYNCRVISYDGTILLIRPKLYLANDGNYREMRYFTPWNRPKYWEEHQLPKDIQRVFGQSKCTFGDCVIETLETRLGCETCEELFTPQSPHIDMSLDGVEIFTNSSGSHHELRKLDTRLSLITEATNKCGGVYLYANQKGCDGDRLYYDGCACIIVNGKMVAQGSQFSLADVEVVTATIDLDDVRSYRNQKSANNQAVQQTKIYKTIETSIELSPSSNLLNFSIRPTKPIAVRIHKPEEEIALGPACWLWDYLRRSKCGGYFLPLSGGIDSCATAVIIHLMCRLVFNSLDDPQVLLDLRSLSHDPEFVPKSPQDIAAKFFYTSFMGTENSSKETRSRAKELAAEIGSYHVDMNMDSLVTAVVNVFEVATGKRPIFKIFGGTQTENLALQNIQARLRMVLSYLFAQLLPWSRNKSTGGMLVLGSANVDECLRGYLTKYDCSSADVNPIGGISKTDLKRFIAWAEVNFKIPILNDFLTATPTAELEPITENYVQSDEIDMGMSYDELSQFGRLRKVDKCGPYAMFIKLYHEWSQPPLNLTAEQVAEKVKRFWFFYAINRHKMTTMTPAYHAEQYSPDDNRFDLRPFLINPRFPFASKKIDEVVKLINERQEEINRSNMSVD</sequence>
<dbReference type="STRING" id="984487.A0A1E4SC76"/>
<gene>
    <name evidence="10" type="ORF">CANTADRAFT_56741</name>
</gene>
<dbReference type="InterPro" id="IPR003694">
    <property type="entry name" value="NAD_synthase"/>
</dbReference>
<proteinExistence type="inferred from homology"/>
<dbReference type="OrthoDB" id="2020662at2759"/>
<reference evidence="11" key="1">
    <citation type="submission" date="2016-05" db="EMBL/GenBank/DDBJ databases">
        <title>Comparative genomics of biotechnologically important yeasts.</title>
        <authorList>
            <consortium name="DOE Joint Genome Institute"/>
            <person name="Riley R."/>
            <person name="Haridas S."/>
            <person name="Wolfe K.H."/>
            <person name="Lopes M.R."/>
            <person name="Hittinger C.T."/>
            <person name="Goker M."/>
            <person name="Salamov A."/>
            <person name="Wisecaver J."/>
            <person name="Long T.M."/>
            <person name="Aerts A.L."/>
            <person name="Barry K."/>
            <person name="Choi C."/>
            <person name="Clum A."/>
            <person name="Coughlan A.Y."/>
            <person name="Deshpande S."/>
            <person name="Douglass A.P."/>
            <person name="Hanson S.J."/>
            <person name="Klenk H.-P."/>
            <person name="Labutti K."/>
            <person name="Lapidus A."/>
            <person name="Lindquist E."/>
            <person name="Lipzen A."/>
            <person name="Meier-Kolthoff J.P."/>
            <person name="Ohm R.A."/>
            <person name="Otillar R.P."/>
            <person name="Pangilinan J."/>
            <person name="Peng Y."/>
            <person name="Rokas A."/>
            <person name="Rosa C.A."/>
            <person name="Scheuner C."/>
            <person name="Sibirny A.A."/>
            <person name="Slot J.C."/>
            <person name="Stielow J.B."/>
            <person name="Sun H."/>
            <person name="Kurtzman C.P."/>
            <person name="Blackwell M."/>
            <person name="Grigoriev I.V."/>
            <person name="Jeffries T.W."/>
        </authorList>
    </citation>
    <scope>NUCLEOTIDE SEQUENCE [LARGE SCALE GENOMIC DNA]</scope>
    <source>
        <strain evidence="11">NRRL Y-17324</strain>
    </source>
</reference>
<dbReference type="CDD" id="cd00553">
    <property type="entry name" value="NAD_synthase"/>
    <property type="match status" value="1"/>
</dbReference>
<dbReference type="PROSITE" id="PS50263">
    <property type="entry name" value="CN_HYDROLASE"/>
    <property type="match status" value="1"/>
</dbReference>
<keyword evidence="6 8" id="KW-0520">NAD</keyword>
<dbReference type="SUPFAM" id="SSF56317">
    <property type="entry name" value="Carbon-nitrogen hydrolase"/>
    <property type="match status" value="1"/>
</dbReference>
<dbReference type="FunFam" id="3.60.110.10:FF:000003">
    <property type="entry name" value="Glutamine-dependent NAD(+) synthetase"/>
    <property type="match status" value="1"/>
</dbReference>
<evidence type="ECO:0000256" key="5">
    <source>
        <dbReference type="ARBA" id="ARBA00022840"/>
    </source>
</evidence>
<dbReference type="SUPFAM" id="SSF52402">
    <property type="entry name" value="Adenine nucleotide alpha hydrolases-like"/>
    <property type="match status" value="1"/>
</dbReference>
<protein>
    <recommendedName>
        <fullName evidence="8">Glutamine-dependent NAD(+) synthetase</fullName>
        <ecNumber evidence="8">6.3.5.1</ecNumber>
    </recommendedName>
    <alternativeName>
        <fullName evidence="8">NAD(+) synthase [glutamine-hydrolyzing]</fullName>
    </alternativeName>
</protein>
<evidence type="ECO:0000313" key="10">
    <source>
        <dbReference type="EMBL" id="ODV77111.1"/>
    </source>
</evidence>
<keyword evidence="11" id="KW-1185">Reference proteome</keyword>
<dbReference type="Gene3D" id="3.40.50.620">
    <property type="entry name" value="HUPs"/>
    <property type="match status" value="1"/>
</dbReference>
<keyword evidence="3 8" id="KW-0436">Ligase</keyword>
<evidence type="ECO:0000259" key="9">
    <source>
        <dbReference type="PROSITE" id="PS50263"/>
    </source>
</evidence>
<dbReference type="PANTHER" id="PTHR23090:SF9">
    <property type="entry name" value="GLUTAMINE-DEPENDENT NAD(+) SYNTHETASE"/>
    <property type="match status" value="1"/>
</dbReference>
<dbReference type="Gene3D" id="3.60.110.10">
    <property type="entry name" value="Carbon-nitrogen hydrolase"/>
    <property type="match status" value="1"/>
</dbReference>
<evidence type="ECO:0000256" key="4">
    <source>
        <dbReference type="ARBA" id="ARBA00022741"/>
    </source>
</evidence>